<feature type="transmembrane region" description="Helical" evidence="2">
    <location>
        <begin position="67"/>
        <end position="89"/>
    </location>
</feature>
<evidence type="ECO:0000256" key="2">
    <source>
        <dbReference type="SAM" id="Phobius"/>
    </source>
</evidence>
<dbReference type="PANTHER" id="PTHR34703:SF1">
    <property type="entry name" value="ANTIPORTER SUBUNIT MNHG2-RELATED"/>
    <property type="match status" value="1"/>
</dbReference>
<dbReference type="STRING" id="1189325.SAMN04488119_10362"/>
<dbReference type="Pfam" id="PF03334">
    <property type="entry name" value="PhaG_MnhG_YufB"/>
    <property type="match status" value="1"/>
</dbReference>
<keyword evidence="2" id="KW-1133">Transmembrane helix</keyword>
<proteinExistence type="predicted"/>
<reference evidence="3 4" key="1">
    <citation type="submission" date="2016-12" db="EMBL/GenBank/DDBJ databases">
        <authorList>
            <person name="Song W.-J."/>
            <person name="Kurnit D.M."/>
        </authorList>
    </citation>
    <scope>NUCLEOTIDE SEQUENCE [LARGE SCALE GENOMIC DNA]</scope>
    <source>
        <strain evidence="3 4">CGMCC 1.10808</strain>
    </source>
</reference>
<dbReference type="RefSeq" id="WP_072746486.1">
    <property type="nucleotide sequence ID" value="NZ_FOHL01000003.1"/>
</dbReference>
<name>A0A1M7SI13_9RHOB</name>
<sequence length="139" mass="14630">MSQAVEILIAASLAVGGVFGLVGSYGLIKLPNLVMRLHAPTKATTLGVGGVLIASMLHSWFALGRFSVHELLITMFLFLTAPVTAHFIAKAHIHRRLSARDLPAPQVDRGWATLERPEDGSPDGDPGEKAEGAQPGGGN</sequence>
<dbReference type="PANTHER" id="PTHR34703">
    <property type="entry name" value="ANTIPORTER SUBUNIT MNHG2-RELATED"/>
    <property type="match status" value="1"/>
</dbReference>
<gene>
    <name evidence="3" type="ORF">SAMN05216200_102447</name>
</gene>
<protein>
    <submittedName>
        <fullName evidence="3">Multicomponent K+:H+ antiporter subunit G</fullName>
    </submittedName>
</protein>
<dbReference type="EMBL" id="FRDL01000002">
    <property type="protein sequence ID" value="SHN58032.1"/>
    <property type="molecule type" value="Genomic_DNA"/>
</dbReference>
<evidence type="ECO:0000256" key="1">
    <source>
        <dbReference type="SAM" id="MobiDB-lite"/>
    </source>
</evidence>
<evidence type="ECO:0000313" key="4">
    <source>
        <dbReference type="Proteomes" id="UP000184066"/>
    </source>
</evidence>
<feature type="transmembrane region" description="Helical" evidence="2">
    <location>
        <begin position="40"/>
        <end position="61"/>
    </location>
</feature>
<feature type="transmembrane region" description="Helical" evidence="2">
    <location>
        <begin position="6"/>
        <end position="28"/>
    </location>
</feature>
<keyword evidence="4" id="KW-1185">Reference proteome</keyword>
<dbReference type="GO" id="GO:0015385">
    <property type="term" value="F:sodium:proton antiporter activity"/>
    <property type="evidence" value="ECO:0007669"/>
    <property type="project" value="TreeGrafter"/>
</dbReference>
<dbReference type="OrthoDB" id="4427992at2"/>
<accession>A0A1M7SI13</accession>
<evidence type="ECO:0000313" key="3">
    <source>
        <dbReference type="EMBL" id="SHN58032.1"/>
    </source>
</evidence>
<dbReference type="Proteomes" id="UP000184066">
    <property type="component" value="Unassembled WGS sequence"/>
</dbReference>
<keyword evidence="2" id="KW-0812">Transmembrane</keyword>
<feature type="region of interest" description="Disordered" evidence="1">
    <location>
        <begin position="108"/>
        <end position="139"/>
    </location>
</feature>
<dbReference type="NCBIfam" id="TIGR01300">
    <property type="entry name" value="CPA3_mnhG_phaG"/>
    <property type="match status" value="1"/>
</dbReference>
<dbReference type="NCBIfam" id="NF009316">
    <property type="entry name" value="PRK12674.1-5"/>
    <property type="match status" value="1"/>
</dbReference>
<organism evidence="3 4">
    <name type="scientific">Oceanicella actignis</name>
    <dbReference type="NCBI Taxonomy" id="1189325"/>
    <lineage>
        <taxon>Bacteria</taxon>
        <taxon>Pseudomonadati</taxon>
        <taxon>Pseudomonadota</taxon>
        <taxon>Alphaproteobacteria</taxon>
        <taxon>Rhodobacterales</taxon>
        <taxon>Paracoccaceae</taxon>
        <taxon>Oceanicella</taxon>
    </lineage>
</organism>
<keyword evidence="2" id="KW-0472">Membrane</keyword>
<dbReference type="InterPro" id="IPR005133">
    <property type="entry name" value="PhaG_MnhG_YufB"/>
</dbReference>
<dbReference type="AlphaFoldDB" id="A0A1M7SI13"/>